<organism evidence="7 8">
    <name type="scientific">Actinokineospora alba</name>
    <dbReference type="NCBI Taxonomy" id="504798"/>
    <lineage>
        <taxon>Bacteria</taxon>
        <taxon>Bacillati</taxon>
        <taxon>Actinomycetota</taxon>
        <taxon>Actinomycetes</taxon>
        <taxon>Pseudonocardiales</taxon>
        <taxon>Pseudonocardiaceae</taxon>
        <taxon>Actinokineospora</taxon>
    </lineage>
</organism>
<sequence length="443" mass="45889">MRVTQAAAPRWTSARASWHTPVLGVLACATVALAPMEGYLFEVHGQLAKVAPALLAVAWVVIRVRERRAPNAHPVHAVLALFAVVLLASAAVHAGGRFTVDYTVRWLPFLLLTVIIADIAARELPIRLLLGAAAAGATAAAGSALYAMFAEGQPRASGPVEDPNDLAYFLVVAVPMLIAVLPARPPTPPLSTTASVSRAAPTLGTMVPSGRWAVIGVRVVAVLAGATLVAGAMATLSRGGFLALTAAVGWLLLRRVLPLRVLAGALAVVALIGALAMSLAGPALAKALGEKSFIAGSNVDARELRWQAAARMLAENPVLGVGPGGFRSDYAAASHNAEVGEQTPVAHNMYLEVAAELGLPGFLLFIGLLVLAAVATERALRASRDRRPMVAVQAALIAVAVASTFLSQQYYLPLWLLIGLAVAAESRLHERRGSADAGAPGDQ</sequence>
<dbReference type="PANTHER" id="PTHR37422">
    <property type="entry name" value="TEICHURONIC ACID BIOSYNTHESIS PROTEIN TUAE"/>
    <property type="match status" value="1"/>
</dbReference>
<proteinExistence type="predicted"/>
<feature type="transmembrane region" description="Helical" evidence="5">
    <location>
        <begin position="76"/>
        <end position="96"/>
    </location>
</feature>
<dbReference type="AlphaFoldDB" id="A0A1H0HYP1"/>
<dbReference type="PROSITE" id="PS51257">
    <property type="entry name" value="PROKAR_LIPOPROTEIN"/>
    <property type="match status" value="1"/>
</dbReference>
<feature type="domain" description="O-antigen ligase-related" evidence="6">
    <location>
        <begin position="226"/>
        <end position="366"/>
    </location>
</feature>
<dbReference type="RefSeq" id="WP_091370810.1">
    <property type="nucleotide sequence ID" value="NZ_FNJB01000002.1"/>
</dbReference>
<dbReference type="EMBL" id="FNJB01000002">
    <property type="protein sequence ID" value="SDO24348.1"/>
    <property type="molecule type" value="Genomic_DNA"/>
</dbReference>
<feature type="transmembrane region" description="Helical" evidence="5">
    <location>
        <begin position="21"/>
        <end position="41"/>
    </location>
</feature>
<feature type="transmembrane region" description="Helical" evidence="5">
    <location>
        <begin position="212"/>
        <end position="230"/>
    </location>
</feature>
<dbReference type="PANTHER" id="PTHR37422:SF13">
    <property type="entry name" value="LIPOPOLYSACCHARIDE BIOSYNTHESIS PROTEIN PA4999-RELATED"/>
    <property type="match status" value="1"/>
</dbReference>
<evidence type="ECO:0000256" key="2">
    <source>
        <dbReference type="ARBA" id="ARBA00022692"/>
    </source>
</evidence>
<evidence type="ECO:0000313" key="7">
    <source>
        <dbReference type="EMBL" id="SDO24348.1"/>
    </source>
</evidence>
<keyword evidence="4 5" id="KW-0472">Membrane</keyword>
<accession>A0A1H0HYP1</accession>
<evidence type="ECO:0000256" key="1">
    <source>
        <dbReference type="ARBA" id="ARBA00004141"/>
    </source>
</evidence>
<feature type="transmembrane region" description="Helical" evidence="5">
    <location>
        <begin position="265"/>
        <end position="285"/>
    </location>
</feature>
<gene>
    <name evidence="7" type="ORF">SAMN05192558_102324</name>
</gene>
<keyword evidence="2 5" id="KW-0812">Transmembrane</keyword>
<dbReference type="GO" id="GO:0016020">
    <property type="term" value="C:membrane"/>
    <property type="evidence" value="ECO:0007669"/>
    <property type="project" value="UniProtKB-SubCell"/>
</dbReference>
<dbReference type="InterPro" id="IPR007016">
    <property type="entry name" value="O-antigen_ligase-rel_domated"/>
</dbReference>
<dbReference type="STRING" id="504798.SAMN05421871_10823"/>
<feature type="transmembrane region" description="Helical" evidence="5">
    <location>
        <begin position="236"/>
        <end position="253"/>
    </location>
</feature>
<evidence type="ECO:0000256" key="3">
    <source>
        <dbReference type="ARBA" id="ARBA00022989"/>
    </source>
</evidence>
<name>A0A1H0HYP1_9PSEU</name>
<reference evidence="8" key="1">
    <citation type="submission" date="2016-10" db="EMBL/GenBank/DDBJ databases">
        <authorList>
            <person name="Varghese N."/>
            <person name="Submissions S."/>
        </authorList>
    </citation>
    <scope>NUCLEOTIDE SEQUENCE [LARGE SCALE GENOMIC DNA]</scope>
    <source>
        <strain evidence="8">IBRC-M 10655</strain>
    </source>
</reference>
<dbReference type="OrthoDB" id="3712354at2"/>
<evidence type="ECO:0000256" key="4">
    <source>
        <dbReference type="ARBA" id="ARBA00023136"/>
    </source>
</evidence>
<dbReference type="Proteomes" id="UP000199651">
    <property type="component" value="Unassembled WGS sequence"/>
</dbReference>
<feature type="transmembrane region" description="Helical" evidence="5">
    <location>
        <begin position="128"/>
        <end position="146"/>
    </location>
</feature>
<feature type="transmembrane region" description="Helical" evidence="5">
    <location>
        <begin position="47"/>
        <end position="64"/>
    </location>
</feature>
<keyword evidence="7" id="KW-0436">Ligase</keyword>
<comment type="subcellular location">
    <subcellularLocation>
        <location evidence="1">Membrane</location>
        <topology evidence="1">Multi-pass membrane protein</topology>
    </subcellularLocation>
</comment>
<evidence type="ECO:0000259" key="6">
    <source>
        <dbReference type="Pfam" id="PF04932"/>
    </source>
</evidence>
<dbReference type="GO" id="GO:0016874">
    <property type="term" value="F:ligase activity"/>
    <property type="evidence" value="ECO:0007669"/>
    <property type="project" value="UniProtKB-KW"/>
</dbReference>
<keyword evidence="3 5" id="KW-1133">Transmembrane helix</keyword>
<dbReference type="Pfam" id="PF04932">
    <property type="entry name" value="Wzy_C"/>
    <property type="match status" value="1"/>
</dbReference>
<keyword evidence="8" id="KW-1185">Reference proteome</keyword>
<feature type="transmembrane region" description="Helical" evidence="5">
    <location>
        <begin position="102"/>
        <end position="121"/>
    </location>
</feature>
<dbReference type="InterPro" id="IPR051533">
    <property type="entry name" value="WaaL-like"/>
</dbReference>
<evidence type="ECO:0000313" key="8">
    <source>
        <dbReference type="Proteomes" id="UP000199651"/>
    </source>
</evidence>
<evidence type="ECO:0000256" key="5">
    <source>
        <dbReference type="SAM" id="Phobius"/>
    </source>
</evidence>
<feature type="transmembrane region" description="Helical" evidence="5">
    <location>
        <begin position="357"/>
        <end position="376"/>
    </location>
</feature>
<feature type="transmembrane region" description="Helical" evidence="5">
    <location>
        <begin position="166"/>
        <end position="183"/>
    </location>
</feature>
<protein>
    <submittedName>
        <fullName evidence="7">O-Antigen ligase</fullName>
    </submittedName>
</protein>